<dbReference type="GO" id="GO:0005656">
    <property type="term" value="C:nuclear pre-replicative complex"/>
    <property type="evidence" value="ECO:0007669"/>
    <property type="project" value="TreeGrafter"/>
</dbReference>
<feature type="domain" description="Origin recognition complex subunit 3 N-terminal" evidence="7">
    <location>
        <begin position="108"/>
        <end position="299"/>
    </location>
</feature>
<dbReference type="GO" id="GO:0031261">
    <property type="term" value="C:DNA replication preinitiation complex"/>
    <property type="evidence" value="ECO:0007669"/>
    <property type="project" value="TreeGrafter"/>
</dbReference>
<evidence type="ECO:0000256" key="6">
    <source>
        <dbReference type="SAM" id="MobiDB-lite"/>
    </source>
</evidence>
<evidence type="ECO:0000313" key="9">
    <source>
        <dbReference type="EMBL" id="KAF9451117.1"/>
    </source>
</evidence>
<name>A0A9P6C4C4_9AGAR</name>
<evidence type="ECO:0000256" key="5">
    <source>
        <dbReference type="ARBA" id="ARBA00023242"/>
    </source>
</evidence>
<dbReference type="InterPro" id="IPR040855">
    <property type="entry name" value="ORC_WH_C"/>
</dbReference>
<dbReference type="Pfam" id="PF07034">
    <property type="entry name" value="ORC3_N"/>
    <property type="match status" value="1"/>
</dbReference>
<dbReference type="InterPro" id="IPR020795">
    <property type="entry name" value="ORC3"/>
</dbReference>
<dbReference type="AlphaFoldDB" id="A0A9P6C4C4"/>
<keyword evidence="3" id="KW-0235">DNA replication</keyword>
<sequence>MPNLDDPSQTSFYIPYAPESESEPENKLQEACIAAYKTSWTKCLHRLKTSIADLYRPTVSSIAHSIQTAYDDALPGLPYPELPFIAVHNVSALFINAVLAQPPGGVILSHLYPSDAPNIATGMKNLISGFLESNLASAKRKSTRHAAHDISLLSWWYTSLQSEPRLLVVMHDLEQFDSSVMQDLLYICSTRIPQLPLIFLVFLASPPTPSFIQSTYPRTTLSRLRVQSFSVQTGRAVLDHILLPAFFSPSIDSDLMLGPAALAGIVDHYTRHDSSLDALITCVQLVHLKHFLVEPLSLLVHPPSELTTDPAYRPILFFLHSRLPPSTPNEPQALLDILTEHHTTFVTKSRSLRLGLTLLRTLHTFLTFRGYKPLHSHSGHVASTLIAALRGQVTREVKALSTYVRKLRNAEVIQDLLDDLHGVFSSLPSAVRELQEDARTKIALLRSAEPGEVDTAEFGEWLAAYIHNLIQPLEQLPLWDIWYTGSSPFPNELINPSTHASLTAGLLRPFDFTLPIPSPLPQSLPPPITTDPPPPLSPTVSDLQAQLELKIKINEAAEEEDGRNATAAAAAAAAGLHNFPDTSILFRRYLDSGKLINIYDWYESFRAVLDVQREERERVRRLRAKGKRKEKGKEKGRRSRTASPTKKGKGKQKAVVDEEIIEGREEDGAGELDDEAWQREVQARFVRALHELDYLGFVKHTGRRVEHVARVVFDVRDEDEEEGTEEE</sequence>
<organism evidence="9 10">
    <name type="scientific">Macrolepiota fuliginosa MF-IS2</name>
    <dbReference type="NCBI Taxonomy" id="1400762"/>
    <lineage>
        <taxon>Eukaryota</taxon>
        <taxon>Fungi</taxon>
        <taxon>Dikarya</taxon>
        <taxon>Basidiomycota</taxon>
        <taxon>Agaricomycotina</taxon>
        <taxon>Agaricomycetes</taxon>
        <taxon>Agaricomycetidae</taxon>
        <taxon>Agaricales</taxon>
        <taxon>Agaricineae</taxon>
        <taxon>Agaricaceae</taxon>
        <taxon>Macrolepiota</taxon>
    </lineage>
</organism>
<evidence type="ECO:0000259" key="8">
    <source>
        <dbReference type="Pfam" id="PF18137"/>
    </source>
</evidence>
<evidence type="ECO:0000256" key="3">
    <source>
        <dbReference type="ARBA" id="ARBA00022705"/>
    </source>
</evidence>
<feature type="compositionally biased region" description="Basic residues" evidence="6">
    <location>
        <begin position="620"/>
        <end position="652"/>
    </location>
</feature>
<comment type="subcellular location">
    <subcellularLocation>
        <location evidence="1">Nucleus</location>
    </subcellularLocation>
</comment>
<dbReference type="PANTHER" id="PTHR12748:SF0">
    <property type="entry name" value="ORIGIN RECOGNITION COMPLEX SUBUNIT 3"/>
    <property type="match status" value="1"/>
</dbReference>
<keyword evidence="10" id="KW-1185">Reference proteome</keyword>
<dbReference type="Pfam" id="PF18137">
    <property type="entry name" value="WHD_ORC"/>
    <property type="match status" value="1"/>
</dbReference>
<feature type="domain" description="Origin recognition complex subunit 3 winged helix C-terminal" evidence="8">
    <location>
        <begin position="572"/>
        <end position="713"/>
    </location>
</feature>
<keyword evidence="4" id="KW-0238">DNA-binding</keyword>
<feature type="compositionally biased region" description="Polar residues" evidence="6">
    <location>
        <begin position="1"/>
        <end position="12"/>
    </location>
</feature>
<evidence type="ECO:0000256" key="1">
    <source>
        <dbReference type="ARBA" id="ARBA00004123"/>
    </source>
</evidence>
<evidence type="ECO:0000256" key="2">
    <source>
        <dbReference type="ARBA" id="ARBA00010977"/>
    </source>
</evidence>
<gene>
    <name evidence="9" type="ORF">P691DRAFT_787904</name>
</gene>
<dbReference type="CDD" id="cd20704">
    <property type="entry name" value="Orc3"/>
    <property type="match status" value="1"/>
</dbReference>
<dbReference type="EMBL" id="MU151091">
    <property type="protein sequence ID" value="KAF9451117.1"/>
    <property type="molecule type" value="Genomic_DNA"/>
</dbReference>
<feature type="region of interest" description="Disordered" evidence="6">
    <location>
        <begin position="1"/>
        <end position="21"/>
    </location>
</feature>
<comment type="similarity">
    <text evidence="2">Belongs to the ORC3 family.</text>
</comment>
<accession>A0A9P6C4C4</accession>
<dbReference type="GO" id="GO:0003688">
    <property type="term" value="F:DNA replication origin binding"/>
    <property type="evidence" value="ECO:0007669"/>
    <property type="project" value="TreeGrafter"/>
</dbReference>
<proteinExistence type="inferred from homology"/>
<dbReference type="GO" id="GO:0005664">
    <property type="term" value="C:nuclear origin of replication recognition complex"/>
    <property type="evidence" value="ECO:0007669"/>
    <property type="project" value="InterPro"/>
</dbReference>
<dbReference type="PANTHER" id="PTHR12748">
    <property type="entry name" value="ORIGIN RECOGNITION COMPLEX SUBUNIT 3"/>
    <property type="match status" value="1"/>
</dbReference>
<evidence type="ECO:0008006" key="11">
    <source>
        <dbReference type="Google" id="ProtNLM"/>
    </source>
</evidence>
<keyword evidence="5" id="KW-0539">Nucleus</keyword>
<comment type="caution">
    <text evidence="9">The sequence shown here is derived from an EMBL/GenBank/DDBJ whole genome shotgun (WGS) entry which is preliminary data.</text>
</comment>
<evidence type="ECO:0000313" key="10">
    <source>
        <dbReference type="Proteomes" id="UP000807342"/>
    </source>
</evidence>
<evidence type="ECO:0000256" key="4">
    <source>
        <dbReference type="ARBA" id="ARBA00023125"/>
    </source>
</evidence>
<dbReference type="Proteomes" id="UP000807342">
    <property type="component" value="Unassembled WGS sequence"/>
</dbReference>
<feature type="region of interest" description="Disordered" evidence="6">
    <location>
        <begin position="620"/>
        <end position="660"/>
    </location>
</feature>
<protein>
    <recommendedName>
        <fullName evidence="11">Origin recognition complex subunit 3 winged helix C-terminal domain-containing protein</fullName>
    </recommendedName>
</protein>
<dbReference type="GO" id="GO:0006270">
    <property type="term" value="P:DNA replication initiation"/>
    <property type="evidence" value="ECO:0007669"/>
    <property type="project" value="TreeGrafter"/>
</dbReference>
<evidence type="ECO:0000259" key="7">
    <source>
        <dbReference type="Pfam" id="PF07034"/>
    </source>
</evidence>
<reference evidence="9" key="1">
    <citation type="submission" date="2020-11" db="EMBL/GenBank/DDBJ databases">
        <authorList>
            <consortium name="DOE Joint Genome Institute"/>
            <person name="Ahrendt S."/>
            <person name="Riley R."/>
            <person name="Andreopoulos W."/>
            <person name="Labutti K."/>
            <person name="Pangilinan J."/>
            <person name="Ruiz-Duenas F.J."/>
            <person name="Barrasa J.M."/>
            <person name="Sanchez-Garcia M."/>
            <person name="Camarero S."/>
            <person name="Miyauchi S."/>
            <person name="Serrano A."/>
            <person name="Linde D."/>
            <person name="Babiker R."/>
            <person name="Drula E."/>
            <person name="Ayuso-Fernandez I."/>
            <person name="Pacheco R."/>
            <person name="Padilla G."/>
            <person name="Ferreira P."/>
            <person name="Barriuso J."/>
            <person name="Kellner H."/>
            <person name="Castanera R."/>
            <person name="Alfaro M."/>
            <person name="Ramirez L."/>
            <person name="Pisabarro A.G."/>
            <person name="Kuo A."/>
            <person name="Tritt A."/>
            <person name="Lipzen A."/>
            <person name="He G."/>
            <person name="Yan M."/>
            <person name="Ng V."/>
            <person name="Cullen D."/>
            <person name="Martin F."/>
            <person name="Rosso M.-N."/>
            <person name="Henrissat B."/>
            <person name="Hibbett D."/>
            <person name="Martinez A.T."/>
            <person name="Grigoriev I.V."/>
        </authorList>
    </citation>
    <scope>NUCLEOTIDE SEQUENCE</scope>
    <source>
        <strain evidence="9">MF-IS2</strain>
    </source>
</reference>
<dbReference type="OrthoDB" id="10265211at2759"/>
<dbReference type="InterPro" id="IPR045667">
    <property type="entry name" value="ORC3_N"/>
</dbReference>